<dbReference type="EMBL" id="JAHESF010000004">
    <property type="protein sequence ID" value="MBT1696309.1"/>
    <property type="molecule type" value="Genomic_DNA"/>
</dbReference>
<proteinExistence type="predicted"/>
<accession>A0AAP2GHQ5</accession>
<keyword evidence="4" id="KW-1185">Reference proteome</keyword>
<gene>
    <name evidence="3" type="ORF">KK083_05445</name>
</gene>
<keyword evidence="1" id="KW-0732">Signal</keyword>
<dbReference type="Proteomes" id="UP001319200">
    <property type="component" value="Unassembled WGS sequence"/>
</dbReference>
<name>A0AAP2GHQ5_9BACT</name>
<dbReference type="RefSeq" id="WP_254161508.1">
    <property type="nucleotide sequence ID" value="NZ_JAHESF010000004.1"/>
</dbReference>
<sequence>MQTADIWNKLYLHGAKITAILALILCFSGAQAQKHQQLSWVKKNNPNYDNRRLTYGFLIGIHSTAYQVKYSDAFVTQSFDTVYAVEPKWSPGFALGFIVNYRLDELWDLRLTPQVAFYEHKLRYLYTDDTPTDEQTVETTMVEFPVLIKFKSERRENLRMYMIGGVKPAIEASGKKDIENVTTTLEVTSANLSLDIGFGLDIYYPLFKFSPEIRFSRGMLNVLDNRTNKYGQPLDRLNTNTITVYLLFQ</sequence>
<feature type="signal peptide" evidence="1">
    <location>
        <begin position="1"/>
        <end position="32"/>
    </location>
</feature>
<dbReference type="Pfam" id="PF13568">
    <property type="entry name" value="OMP_b-brl_2"/>
    <property type="match status" value="1"/>
</dbReference>
<feature type="chain" id="PRO_5043026445" evidence="1">
    <location>
        <begin position="33"/>
        <end position="249"/>
    </location>
</feature>
<comment type="caution">
    <text evidence="3">The sequence shown here is derived from an EMBL/GenBank/DDBJ whole genome shotgun (WGS) entry which is preliminary data.</text>
</comment>
<evidence type="ECO:0000313" key="3">
    <source>
        <dbReference type="EMBL" id="MBT1696309.1"/>
    </source>
</evidence>
<dbReference type="InterPro" id="IPR025665">
    <property type="entry name" value="Beta-barrel_OMP_2"/>
</dbReference>
<feature type="domain" description="Outer membrane protein beta-barrel" evidence="2">
    <location>
        <begin position="32"/>
        <end position="222"/>
    </location>
</feature>
<evidence type="ECO:0000313" key="4">
    <source>
        <dbReference type="Proteomes" id="UP001319200"/>
    </source>
</evidence>
<evidence type="ECO:0000256" key="1">
    <source>
        <dbReference type="SAM" id="SignalP"/>
    </source>
</evidence>
<evidence type="ECO:0000259" key="2">
    <source>
        <dbReference type="Pfam" id="PF13568"/>
    </source>
</evidence>
<protein>
    <submittedName>
        <fullName evidence="3">Outer membrane beta-barrel protein</fullName>
    </submittedName>
</protein>
<organism evidence="3 4">
    <name type="scientific">Chryseosolibacter histidini</name>
    <dbReference type="NCBI Taxonomy" id="2782349"/>
    <lineage>
        <taxon>Bacteria</taxon>
        <taxon>Pseudomonadati</taxon>
        <taxon>Bacteroidota</taxon>
        <taxon>Cytophagia</taxon>
        <taxon>Cytophagales</taxon>
        <taxon>Chryseotaleaceae</taxon>
        <taxon>Chryseosolibacter</taxon>
    </lineage>
</organism>
<dbReference type="AlphaFoldDB" id="A0AAP2GHQ5"/>
<reference evidence="3 4" key="1">
    <citation type="submission" date="2021-05" db="EMBL/GenBank/DDBJ databases">
        <title>A Polyphasic approach of four new species of the genus Ohtaekwangia: Ohtaekwangia histidinii sp. nov., Ohtaekwangia cretensis sp. nov., Ohtaekwangia indiensis sp. nov., Ohtaekwangia reichenbachii sp. nov. from diverse environment.</title>
        <authorList>
            <person name="Octaviana S."/>
        </authorList>
    </citation>
    <scope>NUCLEOTIDE SEQUENCE [LARGE SCALE GENOMIC DNA]</scope>
    <source>
        <strain evidence="3 4">PWU4</strain>
    </source>
</reference>